<evidence type="ECO:0000313" key="3">
    <source>
        <dbReference type="EMBL" id="MDP5227706.1"/>
    </source>
</evidence>
<evidence type="ECO:0000256" key="1">
    <source>
        <dbReference type="SAM" id="SignalP"/>
    </source>
</evidence>
<sequence>MPRKVKRHVLGSASAAFFAVLLLTSCAAPEAGVGTANPALGQCRLLQSPDEADAVSDPSPPVACTTEHTVETYRVAQLPGPVAQQSVRPNQQQLRVRQSSLCADGSLRAYLAARPRDSVNGFATVSFFPSPQDWSQGARAYRCDISYRGVDGTGSDAPYALDGSLQGIMGRPDSAKLRLCYLASEEPGKAGVTGRHAPCSEPHLAEDVNAWFTMDRTLAEPELRTAKCLPYVLEFLEVKALPQGVRVVPLLSTDNGASTLRCAVGRTGEGAALSVGTLAPLNAKAAEPPLELAGRVGGGQP</sequence>
<dbReference type="InterPro" id="IPR026004">
    <property type="entry name" value="Septum_form"/>
</dbReference>
<keyword evidence="4" id="KW-1185">Reference proteome</keyword>
<keyword evidence="1" id="KW-0732">Signal</keyword>
<evidence type="ECO:0000313" key="4">
    <source>
        <dbReference type="Proteomes" id="UP001232725"/>
    </source>
</evidence>
<evidence type="ECO:0000259" key="2">
    <source>
        <dbReference type="Pfam" id="PF13845"/>
    </source>
</evidence>
<dbReference type="Pfam" id="PF13845">
    <property type="entry name" value="Septum_form"/>
    <property type="match status" value="1"/>
</dbReference>
<protein>
    <submittedName>
        <fullName evidence="3">Septum formation family protein</fullName>
    </submittedName>
</protein>
<dbReference type="RefSeq" id="WP_305996761.1">
    <property type="nucleotide sequence ID" value="NZ_JAVALS010000007.1"/>
</dbReference>
<name>A0ABT9IQ60_9MICC</name>
<dbReference type="PROSITE" id="PS51257">
    <property type="entry name" value="PROKAR_LIPOPROTEIN"/>
    <property type="match status" value="1"/>
</dbReference>
<reference evidence="3 4" key="1">
    <citation type="submission" date="2023-08" db="EMBL/GenBank/DDBJ databases">
        <title>Arthrobacter horti sp. nov., isolated from forest soil.</title>
        <authorList>
            <person name="Park M."/>
        </authorList>
    </citation>
    <scope>NUCLEOTIDE SEQUENCE [LARGE SCALE GENOMIC DNA]</scope>
    <source>
        <strain evidence="3 4">YJM1</strain>
    </source>
</reference>
<comment type="caution">
    <text evidence="3">The sequence shown here is derived from an EMBL/GenBank/DDBJ whole genome shotgun (WGS) entry which is preliminary data.</text>
</comment>
<dbReference type="Proteomes" id="UP001232725">
    <property type="component" value="Unassembled WGS sequence"/>
</dbReference>
<feature type="domain" description="Septum formation-related" evidence="2">
    <location>
        <begin position="41"/>
        <end position="211"/>
    </location>
</feature>
<organism evidence="3 4">
    <name type="scientific">Arthrobacter horti</name>
    <dbReference type="NCBI Taxonomy" id="3068273"/>
    <lineage>
        <taxon>Bacteria</taxon>
        <taxon>Bacillati</taxon>
        <taxon>Actinomycetota</taxon>
        <taxon>Actinomycetes</taxon>
        <taxon>Micrococcales</taxon>
        <taxon>Micrococcaceae</taxon>
        <taxon>Arthrobacter</taxon>
    </lineage>
</organism>
<gene>
    <name evidence="3" type="ORF">Q9R02_11120</name>
</gene>
<dbReference type="EMBL" id="JAVALS010000007">
    <property type="protein sequence ID" value="MDP5227706.1"/>
    <property type="molecule type" value="Genomic_DNA"/>
</dbReference>
<proteinExistence type="predicted"/>
<accession>A0ABT9IQ60</accession>
<feature type="chain" id="PRO_5045684310" evidence="1">
    <location>
        <begin position="28"/>
        <end position="301"/>
    </location>
</feature>
<feature type="signal peptide" evidence="1">
    <location>
        <begin position="1"/>
        <end position="27"/>
    </location>
</feature>